<accession>A0ABU6B9U4</accession>
<organism evidence="1 2">
    <name type="scientific">Streptococcus gingivalis</name>
    <dbReference type="NCBI Taxonomy" id="3111861"/>
    <lineage>
        <taxon>Bacteria</taxon>
        <taxon>Bacillati</taxon>
        <taxon>Bacillota</taxon>
        <taxon>Bacilli</taxon>
        <taxon>Lactobacillales</taxon>
        <taxon>Streptococcaceae</taxon>
        <taxon>Streptococcus</taxon>
    </lineage>
</organism>
<proteinExistence type="predicted"/>
<evidence type="ECO:0000313" key="2">
    <source>
        <dbReference type="Proteomes" id="UP001308656"/>
    </source>
</evidence>
<evidence type="ECO:0008006" key="3">
    <source>
        <dbReference type="Google" id="ProtNLM"/>
    </source>
</evidence>
<gene>
    <name evidence="1" type="ORF">SM122_08670</name>
</gene>
<dbReference type="RefSeq" id="WP_049473912.1">
    <property type="nucleotide sequence ID" value="NZ_JAYKTO010000002.1"/>
</dbReference>
<dbReference type="Proteomes" id="UP001308656">
    <property type="component" value="Unassembled WGS sequence"/>
</dbReference>
<sequence>MSLNKTRKRLIRKYRGYYNGRLLGLKIKTADDKKWTILSPTVEDFDPDSMVMEAGVIDASVLSGNGITLENKEITISFGFSKKGNRKLREALRGY</sequence>
<name>A0ABU6B9U4_9STRE</name>
<comment type="caution">
    <text evidence="1">The sequence shown here is derived from an EMBL/GenBank/DDBJ whole genome shotgun (WGS) entry which is preliminary data.</text>
</comment>
<protein>
    <recommendedName>
        <fullName evidence="3">PH domain-containing protein</fullName>
    </recommendedName>
</protein>
<reference evidence="1 2" key="1">
    <citation type="submission" date="2024-01" db="EMBL/GenBank/DDBJ databases">
        <title>Description of Streptococcus dentalis sp. nov., Streptococcus gingivalis sp. nov., Streptococcus lingualis sp. nov. isolated from human oral cavity.</title>
        <authorList>
            <person name="Choi Y.S."/>
            <person name="Goo B.J."/>
            <person name="Bae J.W."/>
        </authorList>
    </citation>
    <scope>NUCLEOTIDE SEQUENCE [LARGE SCALE GENOMIC DNA]</scope>
    <source>
        <strain evidence="1 2">S2</strain>
    </source>
</reference>
<evidence type="ECO:0000313" key="1">
    <source>
        <dbReference type="EMBL" id="MEB3520617.1"/>
    </source>
</evidence>
<keyword evidence="2" id="KW-1185">Reference proteome</keyword>
<dbReference type="EMBL" id="JAYKTO010000002">
    <property type="protein sequence ID" value="MEB3520617.1"/>
    <property type="molecule type" value="Genomic_DNA"/>
</dbReference>